<proteinExistence type="inferred from homology"/>
<dbReference type="InterPro" id="IPR007803">
    <property type="entry name" value="Asp/Arg/Pro-Hydrxlase"/>
</dbReference>
<evidence type="ECO:0000259" key="4">
    <source>
        <dbReference type="Pfam" id="PF05118"/>
    </source>
</evidence>
<evidence type="ECO:0000256" key="3">
    <source>
        <dbReference type="ARBA" id="ARBA00023002"/>
    </source>
</evidence>
<feature type="domain" description="Aspartyl/asparaginy/proline hydroxylase" evidence="4">
    <location>
        <begin position="233"/>
        <end position="324"/>
    </location>
</feature>
<gene>
    <name evidence="5" type="ORF">TL16_g07426</name>
</gene>
<keyword evidence="3" id="KW-0560">Oxidoreductase</keyword>
<organism evidence="5 6">
    <name type="scientific">Triparma laevis f. inornata</name>
    <dbReference type="NCBI Taxonomy" id="1714386"/>
    <lineage>
        <taxon>Eukaryota</taxon>
        <taxon>Sar</taxon>
        <taxon>Stramenopiles</taxon>
        <taxon>Ochrophyta</taxon>
        <taxon>Bolidophyceae</taxon>
        <taxon>Parmales</taxon>
        <taxon>Triparmaceae</taxon>
        <taxon>Triparma</taxon>
    </lineage>
</organism>
<dbReference type="Pfam" id="PF05118">
    <property type="entry name" value="Asp_Arg_Hydrox"/>
    <property type="match status" value="1"/>
</dbReference>
<dbReference type="EMBL" id="BLQM01000234">
    <property type="protein sequence ID" value="GMH77487.1"/>
    <property type="molecule type" value="Genomic_DNA"/>
</dbReference>
<dbReference type="Proteomes" id="UP001162640">
    <property type="component" value="Unassembled WGS sequence"/>
</dbReference>
<evidence type="ECO:0000256" key="2">
    <source>
        <dbReference type="ARBA" id="ARBA00022964"/>
    </source>
</evidence>
<evidence type="ECO:0000313" key="6">
    <source>
        <dbReference type="Proteomes" id="UP001162640"/>
    </source>
</evidence>
<keyword evidence="2" id="KW-0223">Dioxygenase</keyword>
<reference evidence="6" key="1">
    <citation type="journal article" date="2023" name="Commun. Biol.">
        <title>Genome analysis of Parmales, the sister group of diatoms, reveals the evolutionary specialization of diatoms from phago-mixotrophs to photoautotrophs.</title>
        <authorList>
            <person name="Ban H."/>
            <person name="Sato S."/>
            <person name="Yoshikawa S."/>
            <person name="Yamada K."/>
            <person name="Nakamura Y."/>
            <person name="Ichinomiya M."/>
            <person name="Sato N."/>
            <person name="Blanc-Mathieu R."/>
            <person name="Endo H."/>
            <person name="Kuwata A."/>
            <person name="Ogata H."/>
        </authorList>
    </citation>
    <scope>NUCLEOTIDE SEQUENCE [LARGE SCALE GENOMIC DNA]</scope>
</reference>
<comment type="similarity">
    <text evidence="1">Belongs to the aspartyl/asparaginyl beta-hydroxylase family.</text>
</comment>
<accession>A0A9W7ASE3</accession>
<dbReference type="PANTHER" id="PTHR46332">
    <property type="entry name" value="ASPARTATE BETA-HYDROXYLASE DOMAIN-CONTAINING PROTEIN 2"/>
    <property type="match status" value="1"/>
</dbReference>
<dbReference type="SUPFAM" id="SSF51197">
    <property type="entry name" value="Clavaminate synthase-like"/>
    <property type="match status" value="1"/>
</dbReference>
<dbReference type="PANTHER" id="PTHR46332:SF5">
    <property type="entry name" value="ASPARTATE BETA-HYDROXYLASE DOMAIN CONTAINING 2"/>
    <property type="match status" value="1"/>
</dbReference>
<sequence>MNALAEGSYPGGLGLALQTMSPKGREQFTVCAHRCDLELSRKLFDAMIENNHIDPMRPEGCKKCWAIRDITLRLSGTGEESDLFFQNKIAPHTPWVRAMQMPSVFNTLLATPEPRPFYEDLHRHAVLRALTEGSADITAEYLAYEAAVASGESTDHFDGAHADSWMTSENGGGWWEYAMLKDESGKWNELLCAKFFPKTCALFRGLPMVDSPRPLSSVRCEGWCPEGAENAFSAGMVSFYRLAPGRSVPMHNGGTNQRLKCHLVVRAPTTSVLFGGGGASITAGGVTKAVSTGDTFCFDDSYLHSVSNEGDIARIVLDVAMWHPGLEWGA</sequence>
<dbReference type="InterPro" id="IPR051821">
    <property type="entry name" value="Asp/Asn_beta-hydroxylase"/>
</dbReference>
<evidence type="ECO:0000313" key="5">
    <source>
        <dbReference type="EMBL" id="GMH77487.1"/>
    </source>
</evidence>
<protein>
    <recommendedName>
        <fullName evidence="4">Aspartyl/asparaginy/proline hydroxylase domain-containing protein</fullName>
    </recommendedName>
</protein>
<dbReference type="InterPro" id="IPR027443">
    <property type="entry name" value="IPNS-like_sf"/>
</dbReference>
<dbReference type="GO" id="GO:0051213">
    <property type="term" value="F:dioxygenase activity"/>
    <property type="evidence" value="ECO:0007669"/>
    <property type="project" value="UniProtKB-KW"/>
</dbReference>
<comment type="caution">
    <text evidence="5">The sequence shown here is derived from an EMBL/GenBank/DDBJ whole genome shotgun (WGS) entry which is preliminary data.</text>
</comment>
<dbReference type="Gene3D" id="2.60.120.330">
    <property type="entry name" value="B-lactam Antibiotic, Isopenicillin N Synthase, Chain"/>
    <property type="match status" value="1"/>
</dbReference>
<dbReference type="GO" id="GO:0016020">
    <property type="term" value="C:membrane"/>
    <property type="evidence" value="ECO:0007669"/>
    <property type="project" value="TreeGrafter"/>
</dbReference>
<name>A0A9W7ASE3_9STRA</name>
<evidence type="ECO:0000256" key="1">
    <source>
        <dbReference type="ARBA" id="ARBA00007730"/>
    </source>
</evidence>
<dbReference type="AlphaFoldDB" id="A0A9W7ASE3"/>